<keyword evidence="1" id="KW-0472">Membrane</keyword>
<evidence type="ECO:0000256" key="1">
    <source>
        <dbReference type="SAM" id="Phobius"/>
    </source>
</evidence>
<dbReference type="SUPFAM" id="SSF52833">
    <property type="entry name" value="Thioredoxin-like"/>
    <property type="match status" value="1"/>
</dbReference>
<reference evidence="2 3" key="1">
    <citation type="journal article" date="2020" name="ISME J.">
        <title>Uncovering the hidden diversity of litter-decomposition mechanisms in mushroom-forming fungi.</title>
        <authorList>
            <person name="Floudas D."/>
            <person name="Bentzer J."/>
            <person name="Ahren D."/>
            <person name="Johansson T."/>
            <person name="Persson P."/>
            <person name="Tunlid A."/>
        </authorList>
    </citation>
    <scope>NUCLEOTIDE SEQUENCE [LARGE SCALE GENOMIC DNA]</scope>
    <source>
        <strain evidence="2 3">CBS 406.79</strain>
    </source>
</reference>
<dbReference type="Gene3D" id="3.40.30.10">
    <property type="entry name" value="Glutaredoxin"/>
    <property type="match status" value="1"/>
</dbReference>
<evidence type="ECO:0000313" key="2">
    <source>
        <dbReference type="EMBL" id="KAF5374566.1"/>
    </source>
</evidence>
<dbReference type="InterPro" id="IPR036249">
    <property type="entry name" value="Thioredoxin-like_sf"/>
</dbReference>
<keyword evidence="1" id="KW-1133">Transmembrane helix</keyword>
<evidence type="ECO:0000313" key="3">
    <source>
        <dbReference type="Proteomes" id="UP000518752"/>
    </source>
</evidence>
<gene>
    <name evidence="2" type="ORF">D9757_010174</name>
</gene>
<dbReference type="PANTHER" id="PTHR45694">
    <property type="entry name" value="GLUTAREDOXIN 2"/>
    <property type="match status" value="1"/>
</dbReference>
<keyword evidence="1" id="KW-0812">Transmembrane</keyword>
<proteinExistence type="predicted"/>
<dbReference type="Proteomes" id="UP000518752">
    <property type="component" value="Unassembled WGS sequence"/>
</dbReference>
<dbReference type="EMBL" id="JAACJN010000100">
    <property type="protein sequence ID" value="KAF5374566.1"/>
    <property type="molecule type" value="Genomic_DNA"/>
</dbReference>
<sequence>MSLPRITSRTPLRDSSSPFLEKAAMPLSPPPSPIVSFIALKNPRKARNRISLLVFLSLFFISLYIFFVQGPTLSSNRGGTARPTLAQALDAMKNSRLAVGETHRKPYSNLPPIQLSTDQELAAVSSFLASLSSNVIPPTVDPSRPIDPQLVLEFDTRSSKAAQEVDAMVEDVWTRNPVMLYSKLYSPISREIKSTLMSMNLRPAPAIFDVDIRDDADVLRPMLVRLTSSSDLPILLIGGKPIRSIAEFRDMAESGELQRRIREAGAVSIEKKKKNKK</sequence>
<dbReference type="GO" id="GO:0034599">
    <property type="term" value="P:cellular response to oxidative stress"/>
    <property type="evidence" value="ECO:0007669"/>
    <property type="project" value="TreeGrafter"/>
</dbReference>
<comment type="caution">
    <text evidence="2">The sequence shown here is derived from an EMBL/GenBank/DDBJ whole genome shotgun (WGS) entry which is preliminary data.</text>
</comment>
<name>A0A8H5H067_9AGAR</name>
<feature type="transmembrane region" description="Helical" evidence="1">
    <location>
        <begin position="50"/>
        <end position="67"/>
    </location>
</feature>
<dbReference type="OrthoDB" id="423313at2759"/>
<accession>A0A8H5H067</accession>
<dbReference type="AlphaFoldDB" id="A0A8H5H067"/>
<dbReference type="GO" id="GO:0015038">
    <property type="term" value="F:glutathione disulfide oxidoreductase activity"/>
    <property type="evidence" value="ECO:0007669"/>
    <property type="project" value="TreeGrafter"/>
</dbReference>
<evidence type="ECO:0008006" key="4">
    <source>
        <dbReference type="Google" id="ProtNLM"/>
    </source>
</evidence>
<dbReference type="PANTHER" id="PTHR45694:SF18">
    <property type="entry name" value="GLUTAREDOXIN-1-RELATED"/>
    <property type="match status" value="1"/>
</dbReference>
<dbReference type="PROSITE" id="PS51354">
    <property type="entry name" value="GLUTAREDOXIN_2"/>
    <property type="match status" value="1"/>
</dbReference>
<keyword evidence="3" id="KW-1185">Reference proteome</keyword>
<protein>
    <recommendedName>
        <fullName evidence="4">Glutaredoxin-like protein</fullName>
    </recommendedName>
</protein>
<dbReference type="GO" id="GO:0005737">
    <property type="term" value="C:cytoplasm"/>
    <property type="evidence" value="ECO:0007669"/>
    <property type="project" value="TreeGrafter"/>
</dbReference>
<organism evidence="2 3">
    <name type="scientific">Collybiopsis confluens</name>
    <dbReference type="NCBI Taxonomy" id="2823264"/>
    <lineage>
        <taxon>Eukaryota</taxon>
        <taxon>Fungi</taxon>
        <taxon>Dikarya</taxon>
        <taxon>Basidiomycota</taxon>
        <taxon>Agaricomycotina</taxon>
        <taxon>Agaricomycetes</taxon>
        <taxon>Agaricomycetidae</taxon>
        <taxon>Agaricales</taxon>
        <taxon>Marasmiineae</taxon>
        <taxon>Omphalotaceae</taxon>
        <taxon>Collybiopsis</taxon>
    </lineage>
</organism>